<dbReference type="GO" id="GO:0016226">
    <property type="term" value="P:iron-sulfur cluster assembly"/>
    <property type="evidence" value="ECO:0007669"/>
    <property type="project" value="InterPro"/>
</dbReference>
<dbReference type="SUPFAM" id="SSF101960">
    <property type="entry name" value="Stabilizer of iron transporter SufD"/>
    <property type="match status" value="1"/>
</dbReference>
<gene>
    <name evidence="2" type="ORF">SAMN02745178_01661</name>
</gene>
<feature type="domain" description="SUF system FeS cluster assembly SufBD core" evidence="1">
    <location>
        <begin position="107"/>
        <end position="328"/>
    </location>
</feature>
<dbReference type="InterPro" id="IPR000825">
    <property type="entry name" value="SUF_FeS_clus_asmbl_SufBD_core"/>
</dbReference>
<protein>
    <submittedName>
        <fullName evidence="2">Uncharacterized protein family (UPF0051)</fullName>
    </submittedName>
</protein>
<dbReference type="OrthoDB" id="9803529at2"/>
<name>A0A1T4XCT0_9FIRM</name>
<dbReference type="InterPro" id="IPR037284">
    <property type="entry name" value="SUF_FeS_clus_asmbl_SufBD_sf"/>
</dbReference>
<dbReference type="InterPro" id="IPR055346">
    <property type="entry name" value="Fe-S_cluster_assembly_SufBD"/>
</dbReference>
<evidence type="ECO:0000313" key="3">
    <source>
        <dbReference type="Proteomes" id="UP000190286"/>
    </source>
</evidence>
<dbReference type="PANTHER" id="PTHR43575:SF1">
    <property type="entry name" value="PROTEIN ABCI7, CHLOROPLASTIC"/>
    <property type="match status" value="1"/>
</dbReference>
<accession>A0A1T4XCT0</accession>
<dbReference type="AlphaFoldDB" id="A0A1T4XCT0"/>
<evidence type="ECO:0000259" key="1">
    <source>
        <dbReference type="Pfam" id="PF01458"/>
    </source>
</evidence>
<dbReference type="EMBL" id="FUYF01000008">
    <property type="protein sequence ID" value="SKA86958.1"/>
    <property type="molecule type" value="Genomic_DNA"/>
</dbReference>
<dbReference type="STRING" id="745368.SAMN02745178_01661"/>
<dbReference type="Pfam" id="PF01458">
    <property type="entry name" value="SUFBD_core"/>
    <property type="match status" value="1"/>
</dbReference>
<proteinExistence type="predicted"/>
<keyword evidence="3" id="KW-1185">Reference proteome</keyword>
<organism evidence="2 3">
    <name type="scientific">Gemmiger formicilis</name>
    <dbReference type="NCBI Taxonomy" id="745368"/>
    <lineage>
        <taxon>Bacteria</taxon>
        <taxon>Bacillati</taxon>
        <taxon>Bacillota</taxon>
        <taxon>Clostridia</taxon>
        <taxon>Eubacteriales</taxon>
        <taxon>Gemmiger</taxon>
    </lineage>
</organism>
<dbReference type="RefSeq" id="WP_078784584.1">
    <property type="nucleotide sequence ID" value="NZ_DBFYVI010000010.1"/>
</dbReference>
<sequence length="360" mass="37997">MTTTMNRLPVSTWNPLGVNYASASAALPAVPAAGWAKAEALSPALPAGVTAPAAADFGSFAASGMGAETDAWLAANANLVNHLAVTGTADAPVVFETALDADHPHALTYLTIDAAAGSSLTVVQVVRGDAEGGVSANLTRIRAAEGAHVVLVQVQLLGNRARRWNAVAIEQGTSARVEQVRIELGGSVVACGARTLLNHNKCEYDLDAVYFGHSNDVLDFNDVSVHTGRDTLCEMHTAGVLTGSADKILRGTVDFQRGAKRGVGHESEDVLLFSPSARNRTAPLILCGEEEVEGQHAASVGRLDESKLYYLRSRGLSEAQARRLMVDARFAPAIDKIPLDSLQDEVRENVARRLNDELDG</sequence>
<dbReference type="Proteomes" id="UP000190286">
    <property type="component" value="Unassembled WGS sequence"/>
</dbReference>
<dbReference type="PANTHER" id="PTHR43575">
    <property type="entry name" value="PROTEIN ABCI7, CHLOROPLASTIC"/>
    <property type="match status" value="1"/>
</dbReference>
<dbReference type="GeneID" id="93338120"/>
<reference evidence="2 3" key="1">
    <citation type="submission" date="2017-02" db="EMBL/GenBank/DDBJ databases">
        <authorList>
            <person name="Peterson S.W."/>
        </authorList>
    </citation>
    <scope>NUCLEOTIDE SEQUENCE [LARGE SCALE GENOMIC DNA]</scope>
    <source>
        <strain evidence="2 3">ATCC 27749</strain>
    </source>
</reference>
<evidence type="ECO:0000313" key="2">
    <source>
        <dbReference type="EMBL" id="SKA86958.1"/>
    </source>
</evidence>